<comment type="caution">
    <text evidence="1">The sequence shown here is derived from an EMBL/GenBank/DDBJ whole genome shotgun (WGS) entry which is preliminary data.</text>
</comment>
<accession>A0A4C1YSD8</accession>
<dbReference type="AlphaFoldDB" id="A0A4C1YSD8"/>
<gene>
    <name evidence="1" type="ORF">EVAR_57247_1</name>
</gene>
<evidence type="ECO:0000313" key="1">
    <source>
        <dbReference type="EMBL" id="GBP77569.1"/>
    </source>
</evidence>
<protein>
    <submittedName>
        <fullName evidence="1">Uncharacterized protein</fullName>
    </submittedName>
</protein>
<proteinExistence type="predicted"/>
<evidence type="ECO:0000313" key="2">
    <source>
        <dbReference type="Proteomes" id="UP000299102"/>
    </source>
</evidence>
<name>A0A4C1YSD8_EUMVA</name>
<reference evidence="1 2" key="1">
    <citation type="journal article" date="2019" name="Commun. Biol.">
        <title>The bagworm genome reveals a unique fibroin gene that provides high tensile strength.</title>
        <authorList>
            <person name="Kono N."/>
            <person name="Nakamura H."/>
            <person name="Ohtoshi R."/>
            <person name="Tomita M."/>
            <person name="Numata K."/>
            <person name="Arakawa K."/>
        </authorList>
    </citation>
    <scope>NUCLEOTIDE SEQUENCE [LARGE SCALE GENOMIC DNA]</scope>
</reference>
<keyword evidence="2" id="KW-1185">Reference proteome</keyword>
<organism evidence="1 2">
    <name type="scientific">Eumeta variegata</name>
    <name type="common">Bagworm moth</name>
    <name type="synonym">Eumeta japonica</name>
    <dbReference type="NCBI Taxonomy" id="151549"/>
    <lineage>
        <taxon>Eukaryota</taxon>
        <taxon>Metazoa</taxon>
        <taxon>Ecdysozoa</taxon>
        <taxon>Arthropoda</taxon>
        <taxon>Hexapoda</taxon>
        <taxon>Insecta</taxon>
        <taxon>Pterygota</taxon>
        <taxon>Neoptera</taxon>
        <taxon>Endopterygota</taxon>
        <taxon>Lepidoptera</taxon>
        <taxon>Glossata</taxon>
        <taxon>Ditrysia</taxon>
        <taxon>Tineoidea</taxon>
        <taxon>Psychidae</taxon>
        <taxon>Oiketicinae</taxon>
        <taxon>Eumeta</taxon>
    </lineage>
</organism>
<sequence>MNVQKSASAFADIKKSAHTTSWVVELLQRKKRNIYNMTSLSVCESVCQDSFSKGRMEASNLSCFVQIVAMGGSALTLLPLGIRWKVKSKVLVIPILRHLIPFQLQIDMFQQLLLTLAQLGPGSLNAVIIDAVTTSATRGLACSSRHRANDYAFDSIYNSPLIMIEFLAY</sequence>
<dbReference type="Proteomes" id="UP000299102">
    <property type="component" value="Unassembled WGS sequence"/>
</dbReference>
<dbReference type="EMBL" id="BGZK01001336">
    <property type="protein sequence ID" value="GBP77569.1"/>
    <property type="molecule type" value="Genomic_DNA"/>
</dbReference>